<evidence type="ECO:0000313" key="2">
    <source>
        <dbReference type="Proteomes" id="UP000075260"/>
    </source>
</evidence>
<organism evidence="1 2">
    <name type="scientific">Sorangium cellulosum</name>
    <name type="common">Polyangium cellulosum</name>
    <dbReference type="NCBI Taxonomy" id="56"/>
    <lineage>
        <taxon>Bacteria</taxon>
        <taxon>Pseudomonadati</taxon>
        <taxon>Myxococcota</taxon>
        <taxon>Polyangia</taxon>
        <taxon>Polyangiales</taxon>
        <taxon>Polyangiaceae</taxon>
        <taxon>Sorangium</taxon>
    </lineage>
</organism>
<dbReference type="AlphaFoldDB" id="A0A150R3I8"/>
<gene>
    <name evidence="1" type="ORF">BE15_34550</name>
</gene>
<proteinExistence type="predicted"/>
<reference evidence="1 2" key="1">
    <citation type="submission" date="2014-02" db="EMBL/GenBank/DDBJ databases">
        <title>The small core and large imbalanced accessory genome model reveals a collaborative survival strategy of Sorangium cellulosum strains in nature.</title>
        <authorList>
            <person name="Han K."/>
            <person name="Peng R."/>
            <person name="Blom J."/>
            <person name="Li Y.-Z."/>
        </authorList>
    </citation>
    <scope>NUCLEOTIDE SEQUENCE [LARGE SCALE GENOMIC DNA]</scope>
    <source>
        <strain evidence="1 2">So0008-312</strain>
    </source>
</reference>
<sequence length="117" mass="12037">MKVVARPASPSLRDLALPAGAVLEARGVKQMVNAARSHARRRSPRSVTHVALAAKLLAGGAALTAEELAARGGSRSQVEIRRAVHALAGLARAGFALVQGGRHALNEAAVLRAIQLG</sequence>
<evidence type="ECO:0000313" key="1">
    <source>
        <dbReference type="EMBL" id="KYF74830.1"/>
    </source>
</evidence>
<name>A0A150R3I8_SORCE</name>
<dbReference type="Proteomes" id="UP000075260">
    <property type="component" value="Unassembled WGS sequence"/>
</dbReference>
<comment type="caution">
    <text evidence="1">The sequence shown here is derived from an EMBL/GenBank/DDBJ whole genome shotgun (WGS) entry which is preliminary data.</text>
</comment>
<dbReference type="EMBL" id="JEMA01000022">
    <property type="protein sequence ID" value="KYF74830.1"/>
    <property type="molecule type" value="Genomic_DNA"/>
</dbReference>
<accession>A0A150R3I8</accession>
<protein>
    <submittedName>
        <fullName evidence="1">Uncharacterized protein</fullName>
    </submittedName>
</protein>